<dbReference type="Proteomes" id="UP000283633">
    <property type="component" value="Unassembled WGS sequence"/>
</dbReference>
<protein>
    <recommendedName>
        <fullName evidence="1">Mor transcription activator domain-containing protein</fullName>
    </recommendedName>
</protein>
<dbReference type="RefSeq" id="WP_125073132.1">
    <property type="nucleotide sequence ID" value="NZ_QWZQ01000048.1"/>
</dbReference>
<dbReference type="InterPro" id="IPR014875">
    <property type="entry name" value="Mor_transcription_activator"/>
</dbReference>
<accession>A0A3R8LIP1</accession>
<dbReference type="OrthoDB" id="2200281at2"/>
<dbReference type="Gene3D" id="1.10.10.60">
    <property type="entry name" value="Homeodomain-like"/>
    <property type="match status" value="1"/>
</dbReference>
<name>A0A3R8LIP1_9LACO</name>
<gene>
    <name evidence="2" type="ORF">D1831_11965</name>
</gene>
<organism evidence="2 3">
    <name type="scientific">Lactiplantibacillus garii</name>
    <dbReference type="NCBI Taxonomy" id="2306423"/>
    <lineage>
        <taxon>Bacteria</taxon>
        <taxon>Bacillati</taxon>
        <taxon>Bacillota</taxon>
        <taxon>Bacilli</taxon>
        <taxon>Lactobacillales</taxon>
        <taxon>Lactobacillaceae</taxon>
        <taxon>Lactiplantibacillus</taxon>
    </lineage>
</organism>
<dbReference type="SUPFAM" id="SSF46689">
    <property type="entry name" value="Homeodomain-like"/>
    <property type="match status" value="1"/>
</dbReference>
<reference evidence="2 3" key="1">
    <citation type="submission" date="2018-08" db="EMBL/GenBank/DDBJ databases">
        <title>Genome Lactobacillus garii FI11369.</title>
        <authorList>
            <person name="Diaz M."/>
            <person name="Narbad A."/>
        </authorList>
    </citation>
    <scope>NUCLEOTIDE SEQUENCE [LARGE SCALE GENOMIC DNA]</scope>
    <source>
        <strain evidence="2 3">FI11369</strain>
    </source>
</reference>
<dbReference type="EMBL" id="QWZQ01000048">
    <property type="protein sequence ID" value="RRK09585.1"/>
    <property type="molecule type" value="Genomic_DNA"/>
</dbReference>
<sequence>MANQIDVDALHPFYQGIHELVGSDAMLKIFNAYRGMQLTIPTHLYDRQKAAQRVLARYDGHNAQDLAREYGYSQRWVIKVVRTAQKNQ</sequence>
<evidence type="ECO:0000313" key="2">
    <source>
        <dbReference type="EMBL" id="RRK09585.1"/>
    </source>
</evidence>
<proteinExistence type="predicted"/>
<comment type="caution">
    <text evidence="2">The sequence shown here is derived from an EMBL/GenBank/DDBJ whole genome shotgun (WGS) entry which is preliminary data.</text>
</comment>
<dbReference type="AlphaFoldDB" id="A0A3R8LIP1"/>
<dbReference type="Pfam" id="PF08765">
    <property type="entry name" value="Mor"/>
    <property type="match status" value="1"/>
</dbReference>
<evidence type="ECO:0000259" key="1">
    <source>
        <dbReference type="Pfam" id="PF08765"/>
    </source>
</evidence>
<dbReference type="InterPro" id="IPR009057">
    <property type="entry name" value="Homeodomain-like_sf"/>
</dbReference>
<evidence type="ECO:0000313" key="3">
    <source>
        <dbReference type="Proteomes" id="UP000283633"/>
    </source>
</evidence>
<keyword evidence="3" id="KW-1185">Reference proteome</keyword>
<feature type="domain" description="Mor transcription activator" evidence="1">
    <location>
        <begin position="19"/>
        <end position="87"/>
    </location>
</feature>